<gene>
    <name evidence="1" type="ORF">K7432_015155</name>
</gene>
<evidence type="ECO:0000313" key="2">
    <source>
        <dbReference type="Proteomes" id="UP001479436"/>
    </source>
</evidence>
<dbReference type="Gene3D" id="3.40.630.30">
    <property type="match status" value="1"/>
</dbReference>
<evidence type="ECO:0008006" key="3">
    <source>
        <dbReference type="Google" id="ProtNLM"/>
    </source>
</evidence>
<dbReference type="EMBL" id="JASJQH010008825">
    <property type="protein sequence ID" value="KAK9686457.1"/>
    <property type="molecule type" value="Genomic_DNA"/>
</dbReference>
<reference evidence="1 2" key="1">
    <citation type="submission" date="2023-04" db="EMBL/GenBank/DDBJ databases">
        <title>Genome of Basidiobolus ranarum AG-B5.</title>
        <authorList>
            <person name="Stajich J.E."/>
            <person name="Carter-House D."/>
            <person name="Gryganskyi A."/>
        </authorList>
    </citation>
    <scope>NUCLEOTIDE SEQUENCE [LARGE SCALE GENOMIC DNA]</scope>
    <source>
        <strain evidence="1 2">AG-B5</strain>
    </source>
</reference>
<dbReference type="Proteomes" id="UP001479436">
    <property type="component" value="Unassembled WGS sequence"/>
</dbReference>
<organism evidence="1 2">
    <name type="scientific">Basidiobolus ranarum</name>
    <dbReference type="NCBI Taxonomy" id="34480"/>
    <lineage>
        <taxon>Eukaryota</taxon>
        <taxon>Fungi</taxon>
        <taxon>Fungi incertae sedis</taxon>
        <taxon>Zoopagomycota</taxon>
        <taxon>Entomophthoromycotina</taxon>
        <taxon>Basidiobolomycetes</taxon>
        <taxon>Basidiobolales</taxon>
        <taxon>Basidiobolaceae</taxon>
        <taxon>Basidiobolus</taxon>
    </lineage>
</organism>
<accession>A0ABR2VNI9</accession>
<sequence length="362" mass="41550">MTIQDLIPITPVAPFLYQIEYPFPDKAAETRVFRWLISKLPTSSSLLGIFVRPFATPTQFPNSTEEDGRISTDCLASEPLLFTNTASITTPSAEVQQESDQIEVFLHYFGTSLKLYISSEKVLSFERYEIGENGRAVFEREEMQVLYEKSVLVLSSILDNCFDFRLTVNLSSINELWSECFISRGKLGYRIPSFKLSLASTSLPLEGRNVLEKMNLNLPLIGEDLMDDSLSQKDLDQTLEYNKLKFPRAYMDDCAKVSHCLRSKRTGSPVSWGMTHGDMAVACLHTLGDYRQRSLGRKVMYELALKHVDLHRKHLPYEENETIYVHADTETWNDATVKMMQKWGYQSLLKNEWFSVVPYDIK</sequence>
<protein>
    <recommendedName>
        <fullName evidence="3">Glycine N-acyltransferase-like protein</fullName>
    </recommendedName>
</protein>
<proteinExistence type="predicted"/>
<name>A0ABR2VNI9_9FUNG</name>
<evidence type="ECO:0000313" key="1">
    <source>
        <dbReference type="EMBL" id="KAK9686457.1"/>
    </source>
</evidence>
<comment type="caution">
    <text evidence="1">The sequence shown here is derived from an EMBL/GenBank/DDBJ whole genome shotgun (WGS) entry which is preliminary data.</text>
</comment>
<keyword evidence="2" id="KW-1185">Reference proteome</keyword>